<comment type="similarity">
    <text evidence="1">Belongs to the IF-3 family.</text>
</comment>
<feature type="domain" description="Translation initiation factor 3 C-terminal" evidence="4">
    <location>
        <begin position="94"/>
        <end position="180"/>
    </location>
</feature>
<feature type="domain" description="Translation initiation factor 3 N-terminal" evidence="5">
    <location>
        <begin position="18"/>
        <end position="86"/>
    </location>
</feature>
<sequence length="182" mass="21089">MNFTRGLEKIAKKHQTRINAAINVMKVRLIDSDGKQVGILATDAALDRAKAQKLDLVEISPKAEPPVCKIMDYGKFRFENSKKKQASKKKQKRVQLKEVKFRPNTEEADYQVKLRNLRKFITQGHKVKVTIMFRGRELAHRDIGSNMLDRLERDLEDEVTVEQRPAKMEGRFMIMLLAPKKI</sequence>
<evidence type="ECO:0000259" key="5">
    <source>
        <dbReference type="Pfam" id="PF05198"/>
    </source>
</evidence>
<dbReference type="InterPro" id="IPR036787">
    <property type="entry name" value="T_IF-3_N_sf"/>
</dbReference>
<dbReference type="GO" id="GO:0032790">
    <property type="term" value="P:ribosome disassembly"/>
    <property type="evidence" value="ECO:0007669"/>
    <property type="project" value="TreeGrafter"/>
</dbReference>
<dbReference type="InterPro" id="IPR019815">
    <property type="entry name" value="Translation_initiation_fac_3_C"/>
</dbReference>
<accession>A0A3B0V8T6</accession>
<proteinExistence type="inferred from homology"/>
<name>A0A3B0V8T6_9ZZZZ</name>
<organism evidence="6">
    <name type="scientific">hydrothermal vent metagenome</name>
    <dbReference type="NCBI Taxonomy" id="652676"/>
    <lineage>
        <taxon>unclassified sequences</taxon>
        <taxon>metagenomes</taxon>
        <taxon>ecological metagenomes</taxon>
    </lineage>
</organism>
<evidence type="ECO:0000259" key="4">
    <source>
        <dbReference type="Pfam" id="PF00707"/>
    </source>
</evidence>
<dbReference type="EMBL" id="UOEW01000024">
    <property type="protein sequence ID" value="VAW33289.1"/>
    <property type="molecule type" value="Genomic_DNA"/>
</dbReference>
<dbReference type="GO" id="GO:0016020">
    <property type="term" value="C:membrane"/>
    <property type="evidence" value="ECO:0007669"/>
    <property type="project" value="TreeGrafter"/>
</dbReference>
<dbReference type="GO" id="GO:0003743">
    <property type="term" value="F:translation initiation factor activity"/>
    <property type="evidence" value="ECO:0007669"/>
    <property type="project" value="UniProtKB-KW"/>
</dbReference>
<dbReference type="PANTHER" id="PTHR10938:SF0">
    <property type="entry name" value="TRANSLATION INITIATION FACTOR IF-3, MITOCHONDRIAL"/>
    <property type="match status" value="1"/>
</dbReference>
<dbReference type="FunFam" id="3.30.110.10:FF:000001">
    <property type="entry name" value="Translation initiation factor IF-3"/>
    <property type="match status" value="1"/>
</dbReference>
<dbReference type="PROSITE" id="PS00938">
    <property type="entry name" value="IF3"/>
    <property type="match status" value="1"/>
</dbReference>
<dbReference type="GO" id="GO:0005829">
    <property type="term" value="C:cytosol"/>
    <property type="evidence" value="ECO:0007669"/>
    <property type="project" value="TreeGrafter"/>
</dbReference>
<dbReference type="GO" id="GO:0043022">
    <property type="term" value="F:ribosome binding"/>
    <property type="evidence" value="ECO:0007669"/>
    <property type="project" value="TreeGrafter"/>
</dbReference>
<dbReference type="AlphaFoldDB" id="A0A3B0V8T6"/>
<dbReference type="FunFam" id="3.10.20.80:FF:000001">
    <property type="entry name" value="Translation initiation factor IF-3"/>
    <property type="match status" value="1"/>
</dbReference>
<dbReference type="PANTHER" id="PTHR10938">
    <property type="entry name" value="TRANSLATION INITIATION FACTOR IF-3"/>
    <property type="match status" value="1"/>
</dbReference>
<evidence type="ECO:0000256" key="1">
    <source>
        <dbReference type="ARBA" id="ARBA00005439"/>
    </source>
</evidence>
<dbReference type="SUPFAM" id="SSF54364">
    <property type="entry name" value="Translation initiation factor IF3, N-terminal domain"/>
    <property type="match status" value="1"/>
</dbReference>
<dbReference type="NCBIfam" id="TIGR00168">
    <property type="entry name" value="infC"/>
    <property type="match status" value="1"/>
</dbReference>
<dbReference type="SUPFAM" id="SSF55200">
    <property type="entry name" value="Translation initiation factor IF3, C-terminal domain"/>
    <property type="match status" value="1"/>
</dbReference>
<dbReference type="Pfam" id="PF00707">
    <property type="entry name" value="IF3_C"/>
    <property type="match status" value="1"/>
</dbReference>
<evidence type="ECO:0000256" key="2">
    <source>
        <dbReference type="ARBA" id="ARBA00022540"/>
    </source>
</evidence>
<dbReference type="InterPro" id="IPR036788">
    <property type="entry name" value="T_IF-3_C_sf"/>
</dbReference>
<keyword evidence="2 6" id="KW-0396">Initiation factor</keyword>
<reference evidence="6" key="1">
    <citation type="submission" date="2018-06" db="EMBL/GenBank/DDBJ databases">
        <authorList>
            <person name="Zhirakovskaya E."/>
        </authorList>
    </citation>
    <scope>NUCLEOTIDE SEQUENCE</scope>
</reference>
<protein>
    <submittedName>
        <fullName evidence="6">Translation initiation factor 3</fullName>
    </submittedName>
</protein>
<dbReference type="InterPro" id="IPR001288">
    <property type="entry name" value="Translation_initiation_fac_3"/>
</dbReference>
<evidence type="ECO:0000313" key="6">
    <source>
        <dbReference type="EMBL" id="VAW33289.1"/>
    </source>
</evidence>
<dbReference type="InterPro" id="IPR019813">
    <property type="entry name" value="Translation_initiation_fac3_CS"/>
</dbReference>
<evidence type="ECO:0000256" key="3">
    <source>
        <dbReference type="ARBA" id="ARBA00022917"/>
    </source>
</evidence>
<dbReference type="InterPro" id="IPR019814">
    <property type="entry name" value="Translation_initiation_fac_3_N"/>
</dbReference>
<dbReference type="Pfam" id="PF05198">
    <property type="entry name" value="IF3_N"/>
    <property type="match status" value="1"/>
</dbReference>
<keyword evidence="3" id="KW-0648">Protein biosynthesis</keyword>
<dbReference type="Gene3D" id="3.10.20.80">
    <property type="entry name" value="Translation initiation factor 3 (IF-3), N-terminal domain"/>
    <property type="match status" value="1"/>
</dbReference>
<gene>
    <name evidence="6" type="ORF">MNBD_GAMMA01-1268</name>
</gene>
<dbReference type="HAMAP" id="MF_00080">
    <property type="entry name" value="IF_3"/>
    <property type="match status" value="1"/>
</dbReference>
<dbReference type="Gene3D" id="3.30.110.10">
    <property type="entry name" value="Translation initiation factor 3 (IF-3), C-terminal domain"/>
    <property type="match status" value="1"/>
</dbReference>